<dbReference type="PRINTS" id="PR00237">
    <property type="entry name" value="GPCRRHODOPSN"/>
</dbReference>
<dbReference type="PRINTS" id="PR01102">
    <property type="entry name" value="5HT6RECEPTR"/>
</dbReference>
<dbReference type="OrthoDB" id="5957871at2759"/>
<dbReference type="GO" id="GO:0071880">
    <property type="term" value="P:adenylate cyclase-activating adrenergic receptor signaling pathway"/>
    <property type="evidence" value="ECO:0007669"/>
    <property type="project" value="TreeGrafter"/>
</dbReference>
<feature type="compositionally biased region" description="Polar residues" evidence="10">
    <location>
        <begin position="1"/>
        <end position="18"/>
    </location>
</feature>
<feature type="transmembrane region" description="Helical" evidence="11">
    <location>
        <begin position="208"/>
        <end position="226"/>
    </location>
</feature>
<dbReference type="GO" id="GO:0043410">
    <property type="term" value="P:positive regulation of MAPK cascade"/>
    <property type="evidence" value="ECO:0007669"/>
    <property type="project" value="TreeGrafter"/>
</dbReference>
<keyword evidence="14" id="KW-1185">Reference proteome</keyword>
<feature type="region of interest" description="Disordered" evidence="10">
    <location>
        <begin position="1"/>
        <end position="22"/>
    </location>
</feature>
<evidence type="ECO:0000256" key="9">
    <source>
        <dbReference type="RuleBase" id="RU000688"/>
    </source>
</evidence>
<comment type="caution">
    <text evidence="13">The sequence shown here is derived from an EMBL/GenBank/DDBJ whole genome shotgun (WGS) entry which is preliminary data.</text>
</comment>
<dbReference type="PANTHER" id="PTHR24248:SF66">
    <property type="entry name" value="OCTOPAMINE RECEPTOR BETA-3R"/>
    <property type="match status" value="1"/>
</dbReference>
<dbReference type="GO" id="GO:0005886">
    <property type="term" value="C:plasma membrane"/>
    <property type="evidence" value="ECO:0007669"/>
    <property type="project" value="UniProtKB-SubCell"/>
</dbReference>
<keyword evidence="7 9" id="KW-0675">Receptor</keyword>
<dbReference type="Proteomes" id="UP000271974">
    <property type="component" value="Unassembled WGS sequence"/>
</dbReference>
<protein>
    <recommendedName>
        <fullName evidence="12">G-protein coupled receptors family 1 profile domain-containing protein</fullName>
    </recommendedName>
</protein>
<evidence type="ECO:0000256" key="6">
    <source>
        <dbReference type="ARBA" id="ARBA00023136"/>
    </source>
</evidence>
<evidence type="ECO:0000256" key="2">
    <source>
        <dbReference type="ARBA" id="ARBA00022475"/>
    </source>
</evidence>
<dbReference type="PROSITE" id="PS50262">
    <property type="entry name" value="G_PROTEIN_RECEP_F1_2"/>
    <property type="match status" value="1"/>
</dbReference>
<keyword evidence="5 9" id="KW-0297">G-protein coupled receptor</keyword>
<keyword evidence="8 9" id="KW-0807">Transducer</keyword>
<name>A0A433U5X8_ELYCH</name>
<feature type="transmembrane region" description="Helical" evidence="11">
    <location>
        <begin position="33"/>
        <end position="58"/>
    </location>
</feature>
<evidence type="ECO:0000313" key="14">
    <source>
        <dbReference type="Proteomes" id="UP000271974"/>
    </source>
</evidence>
<dbReference type="InterPro" id="IPR017452">
    <property type="entry name" value="GPCR_Rhodpsn_7TM"/>
</dbReference>
<dbReference type="SUPFAM" id="SSF81321">
    <property type="entry name" value="Family A G protein-coupled receptor-like"/>
    <property type="match status" value="1"/>
</dbReference>
<sequence>MNEHTGGNITPDNRSLPQYDTDEEQPELNSLEAIALILRAMAMAAIMVGAIFGNVLVISSVLRFERLRGITNFFIVSLAFADLLVAILVMPFNASMEISGKWVFGRTMCDIFNANDVLFSTASILHLCCISMDRYIAIMHPLQYETKMTQSRALMMLGVTWVSSVLISYIPVYSQLYTTEENRQMLISDPDSCPFIVNRVYAGVSSSVSFWIPCTIMLFVYARIFLEARKQEKMIQSSALYMHYSDHSRGSNGAAMDGDVHRSERRRMKREHKAAKTLGIIMGAFILCFLPFFSWYVATTMCRKCPYPPMLGSALFWVGYFNSCLNPIIYAYFNREFRTAFKKLLRLDRVPCQEPCSDPPTRALNTSFPACSSTHLRQSTTLSSPGHTNIQMSHNIQRRQ</sequence>
<feature type="transmembrane region" description="Helical" evidence="11">
    <location>
        <begin position="112"/>
        <end position="132"/>
    </location>
</feature>
<feature type="domain" description="G-protein coupled receptors family 1 profile" evidence="12">
    <location>
        <begin position="53"/>
        <end position="330"/>
    </location>
</feature>
<keyword evidence="2" id="KW-1003">Cell membrane</keyword>
<feature type="transmembrane region" description="Helical" evidence="11">
    <location>
        <begin position="70"/>
        <end position="92"/>
    </location>
</feature>
<feature type="transmembrane region" description="Helical" evidence="11">
    <location>
        <begin position="275"/>
        <end position="298"/>
    </location>
</feature>
<evidence type="ECO:0000256" key="7">
    <source>
        <dbReference type="ARBA" id="ARBA00023170"/>
    </source>
</evidence>
<dbReference type="InterPro" id="IPR000276">
    <property type="entry name" value="GPCR_Rhodpsn"/>
</dbReference>
<keyword evidence="3 9" id="KW-0812">Transmembrane</keyword>
<dbReference type="Gene3D" id="1.20.1070.10">
    <property type="entry name" value="Rhodopsin 7-helix transmembrane proteins"/>
    <property type="match status" value="1"/>
</dbReference>
<feature type="transmembrane region" description="Helical" evidence="11">
    <location>
        <begin position="153"/>
        <end position="172"/>
    </location>
</feature>
<keyword evidence="6 11" id="KW-0472">Membrane</keyword>
<evidence type="ECO:0000256" key="11">
    <source>
        <dbReference type="SAM" id="Phobius"/>
    </source>
</evidence>
<dbReference type="STRING" id="188477.A0A433U5X8"/>
<accession>A0A433U5X8</accession>
<comment type="similarity">
    <text evidence="9">Belongs to the G-protein coupled receptor 1 family.</text>
</comment>
<evidence type="ECO:0000259" key="12">
    <source>
        <dbReference type="PROSITE" id="PS50262"/>
    </source>
</evidence>
<dbReference type="SMART" id="SM01381">
    <property type="entry name" value="7TM_GPCR_Srsx"/>
    <property type="match status" value="1"/>
</dbReference>
<dbReference type="PROSITE" id="PS00237">
    <property type="entry name" value="G_PROTEIN_RECEP_F1_1"/>
    <property type="match status" value="1"/>
</dbReference>
<feature type="transmembrane region" description="Helical" evidence="11">
    <location>
        <begin position="310"/>
        <end position="333"/>
    </location>
</feature>
<keyword evidence="4 11" id="KW-1133">Transmembrane helix</keyword>
<proteinExistence type="inferred from homology"/>
<dbReference type="AlphaFoldDB" id="A0A433U5X8"/>
<evidence type="ECO:0000313" key="13">
    <source>
        <dbReference type="EMBL" id="RUS89200.1"/>
    </source>
</evidence>
<evidence type="ECO:0000256" key="8">
    <source>
        <dbReference type="ARBA" id="ARBA00023224"/>
    </source>
</evidence>
<comment type="subcellular location">
    <subcellularLocation>
        <location evidence="1">Cell membrane</location>
        <topology evidence="1">Multi-pass membrane protein</topology>
    </subcellularLocation>
</comment>
<evidence type="ECO:0000256" key="4">
    <source>
        <dbReference type="ARBA" id="ARBA00022989"/>
    </source>
</evidence>
<gene>
    <name evidence="13" type="ORF">EGW08_003010</name>
</gene>
<dbReference type="Pfam" id="PF00001">
    <property type="entry name" value="7tm_1"/>
    <property type="match status" value="1"/>
</dbReference>
<dbReference type="GO" id="GO:0004989">
    <property type="term" value="F:octopamine receptor activity"/>
    <property type="evidence" value="ECO:0007669"/>
    <property type="project" value="TreeGrafter"/>
</dbReference>
<dbReference type="CDD" id="cd15066">
    <property type="entry name" value="7tmA_DmOct-betaAR-like"/>
    <property type="match status" value="1"/>
</dbReference>
<evidence type="ECO:0000256" key="10">
    <source>
        <dbReference type="SAM" id="MobiDB-lite"/>
    </source>
</evidence>
<evidence type="ECO:0000256" key="5">
    <source>
        <dbReference type="ARBA" id="ARBA00023040"/>
    </source>
</evidence>
<organism evidence="13 14">
    <name type="scientific">Elysia chlorotica</name>
    <name type="common">Eastern emerald elysia</name>
    <name type="synonym">Sea slug</name>
    <dbReference type="NCBI Taxonomy" id="188477"/>
    <lineage>
        <taxon>Eukaryota</taxon>
        <taxon>Metazoa</taxon>
        <taxon>Spiralia</taxon>
        <taxon>Lophotrochozoa</taxon>
        <taxon>Mollusca</taxon>
        <taxon>Gastropoda</taxon>
        <taxon>Heterobranchia</taxon>
        <taxon>Euthyneura</taxon>
        <taxon>Panpulmonata</taxon>
        <taxon>Sacoglossa</taxon>
        <taxon>Placobranchoidea</taxon>
        <taxon>Plakobranchidae</taxon>
        <taxon>Elysia</taxon>
    </lineage>
</organism>
<dbReference type="PANTHER" id="PTHR24248">
    <property type="entry name" value="ADRENERGIC RECEPTOR-RELATED G-PROTEIN COUPLED RECEPTOR"/>
    <property type="match status" value="1"/>
</dbReference>
<evidence type="ECO:0000256" key="1">
    <source>
        <dbReference type="ARBA" id="ARBA00004651"/>
    </source>
</evidence>
<evidence type="ECO:0000256" key="3">
    <source>
        <dbReference type="ARBA" id="ARBA00022692"/>
    </source>
</evidence>
<dbReference type="EMBL" id="RQTK01000062">
    <property type="protein sequence ID" value="RUS89200.1"/>
    <property type="molecule type" value="Genomic_DNA"/>
</dbReference>
<feature type="region of interest" description="Disordered" evidence="10">
    <location>
        <begin position="378"/>
        <end position="400"/>
    </location>
</feature>
<reference evidence="13 14" key="1">
    <citation type="submission" date="2019-01" db="EMBL/GenBank/DDBJ databases">
        <title>A draft genome assembly of the solar-powered sea slug Elysia chlorotica.</title>
        <authorList>
            <person name="Cai H."/>
            <person name="Li Q."/>
            <person name="Fang X."/>
            <person name="Li J."/>
            <person name="Curtis N.E."/>
            <person name="Altenburger A."/>
            <person name="Shibata T."/>
            <person name="Feng M."/>
            <person name="Maeda T."/>
            <person name="Schwartz J.A."/>
            <person name="Shigenobu S."/>
            <person name="Lundholm N."/>
            <person name="Nishiyama T."/>
            <person name="Yang H."/>
            <person name="Hasebe M."/>
            <person name="Li S."/>
            <person name="Pierce S.K."/>
            <person name="Wang J."/>
        </authorList>
    </citation>
    <scope>NUCLEOTIDE SEQUENCE [LARGE SCALE GENOMIC DNA]</scope>
    <source>
        <strain evidence="13">EC2010</strain>
        <tissue evidence="13">Whole organism of an adult</tissue>
    </source>
</reference>